<dbReference type="SUPFAM" id="SSF51717">
    <property type="entry name" value="Dihydropteroate synthetase-like"/>
    <property type="match status" value="1"/>
</dbReference>
<dbReference type="Gene3D" id="3.20.20.20">
    <property type="entry name" value="Dihydropteroate synthase-like"/>
    <property type="match status" value="1"/>
</dbReference>
<evidence type="ECO:0000256" key="11">
    <source>
        <dbReference type="ARBA" id="ARBA00022840"/>
    </source>
</evidence>
<protein>
    <submittedName>
        <fullName evidence="16">Dihydropteroate synthase-like protein</fullName>
    </submittedName>
</protein>
<gene>
    <name evidence="16" type="ORF">BCR37DRAFT_391536</name>
</gene>
<dbReference type="UniPathway" id="UPA00077">
    <property type="reaction ID" value="UER00155"/>
</dbReference>
<dbReference type="PANTHER" id="PTHR20941">
    <property type="entry name" value="FOLATE SYNTHESIS PROTEINS"/>
    <property type="match status" value="1"/>
</dbReference>
<dbReference type="Gene3D" id="3.30.70.560">
    <property type="entry name" value="7,8-Dihydro-6-hydroxymethylpterin-pyrophosphokinase HPPK"/>
    <property type="match status" value="1"/>
</dbReference>
<dbReference type="GO" id="GO:0005740">
    <property type="term" value="C:mitochondrial envelope"/>
    <property type="evidence" value="ECO:0007669"/>
    <property type="project" value="TreeGrafter"/>
</dbReference>
<dbReference type="CDD" id="cd00483">
    <property type="entry name" value="HPPK"/>
    <property type="match status" value="1"/>
</dbReference>
<evidence type="ECO:0000256" key="8">
    <source>
        <dbReference type="ARBA" id="ARBA00022723"/>
    </source>
</evidence>
<keyword evidence="7" id="KW-0808">Transferase</keyword>
<dbReference type="Proteomes" id="UP000193685">
    <property type="component" value="Unassembled WGS sequence"/>
</dbReference>
<dbReference type="InterPro" id="IPR006390">
    <property type="entry name" value="DHP_synth_dom"/>
</dbReference>
<evidence type="ECO:0000256" key="7">
    <source>
        <dbReference type="ARBA" id="ARBA00022679"/>
    </source>
</evidence>
<accession>A0A1Y2FMD7</accession>
<proteinExistence type="inferred from homology"/>
<comment type="catalytic activity">
    <reaction evidence="2">
        <text>6-hydroxymethyl-7,8-dihydropterin + ATP = (7,8-dihydropterin-6-yl)methyl diphosphate + AMP + H(+)</text>
        <dbReference type="Rhea" id="RHEA:11412"/>
        <dbReference type="ChEBI" id="CHEBI:15378"/>
        <dbReference type="ChEBI" id="CHEBI:30616"/>
        <dbReference type="ChEBI" id="CHEBI:44841"/>
        <dbReference type="ChEBI" id="CHEBI:72950"/>
        <dbReference type="ChEBI" id="CHEBI:456215"/>
        <dbReference type="EC" id="2.7.6.3"/>
    </reaction>
</comment>
<dbReference type="EMBL" id="MCFI01000005">
    <property type="protein sequence ID" value="ORY84757.1"/>
    <property type="molecule type" value="Genomic_DNA"/>
</dbReference>
<comment type="caution">
    <text evidence="16">The sequence shown here is derived from an EMBL/GenBank/DDBJ whole genome shotgun (WGS) entry which is preliminary data.</text>
</comment>
<dbReference type="GO" id="GO:0005524">
    <property type="term" value="F:ATP binding"/>
    <property type="evidence" value="ECO:0007669"/>
    <property type="project" value="UniProtKB-KW"/>
</dbReference>
<dbReference type="CDD" id="cd00739">
    <property type="entry name" value="DHPS"/>
    <property type="match status" value="1"/>
</dbReference>
<dbReference type="GeneID" id="63787622"/>
<dbReference type="STRING" id="56484.A0A1Y2FMD7"/>
<evidence type="ECO:0000256" key="3">
    <source>
        <dbReference type="ARBA" id="ARBA00001946"/>
    </source>
</evidence>
<dbReference type="NCBIfam" id="TIGR01496">
    <property type="entry name" value="DHPS"/>
    <property type="match status" value="1"/>
</dbReference>
<keyword evidence="17" id="KW-1185">Reference proteome</keyword>
<keyword evidence="8" id="KW-0479">Metal-binding</keyword>
<dbReference type="GO" id="GO:0004156">
    <property type="term" value="F:dihydropteroate synthase activity"/>
    <property type="evidence" value="ECO:0007669"/>
    <property type="project" value="UniProtKB-EC"/>
</dbReference>
<dbReference type="Pfam" id="PF01288">
    <property type="entry name" value="HPPK"/>
    <property type="match status" value="1"/>
</dbReference>
<dbReference type="Pfam" id="PF00809">
    <property type="entry name" value="Pterin_bind"/>
    <property type="match status" value="1"/>
</dbReference>
<feature type="domain" description="Pterin-binding" evidence="15">
    <location>
        <begin position="188"/>
        <end position="440"/>
    </location>
</feature>
<comment type="similarity">
    <text evidence="6">In the C-terminal section; belongs to the DHPS family.</text>
</comment>
<dbReference type="OMA" id="NIPHKLM"/>
<evidence type="ECO:0000259" key="15">
    <source>
        <dbReference type="PROSITE" id="PS50972"/>
    </source>
</evidence>
<evidence type="ECO:0000256" key="13">
    <source>
        <dbReference type="ARBA" id="ARBA00022909"/>
    </source>
</evidence>
<dbReference type="PANTHER" id="PTHR20941:SF1">
    <property type="entry name" value="FOLIC ACID SYNTHESIS PROTEIN FOL1"/>
    <property type="match status" value="1"/>
</dbReference>
<dbReference type="GO" id="GO:0003848">
    <property type="term" value="F:2-amino-4-hydroxy-6-hydroxymethyldihydropteridine diphosphokinase activity"/>
    <property type="evidence" value="ECO:0007669"/>
    <property type="project" value="UniProtKB-EC"/>
</dbReference>
<name>A0A1Y2FMD7_PROLT</name>
<dbReference type="SUPFAM" id="SSF55083">
    <property type="entry name" value="6-hydroxymethyl-7,8-dihydropterin pyrophosphokinase, HPPK"/>
    <property type="match status" value="1"/>
</dbReference>
<evidence type="ECO:0000313" key="17">
    <source>
        <dbReference type="Proteomes" id="UP000193685"/>
    </source>
</evidence>
<keyword evidence="9" id="KW-0547">Nucleotide-binding</keyword>
<keyword evidence="13" id="KW-0289">Folate biosynthesis</keyword>
<comment type="pathway">
    <text evidence="5">Cofactor biosynthesis; tetrahydrofolate biosynthesis; 2-amino-4-hydroxy-6-hydroxymethyl-7,8-dihydropteridine diphosphate from 7,8-dihydroneopterin triphosphate: step 4/4.</text>
</comment>
<keyword evidence="14" id="KW-0511">Multifunctional enzyme</keyword>
<dbReference type="GO" id="GO:0016301">
    <property type="term" value="F:kinase activity"/>
    <property type="evidence" value="ECO:0007669"/>
    <property type="project" value="UniProtKB-KW"/>
</dbReference>
<comment type="catalytic activity">
    <reaction evidence="1">
        <text>(7,8-dihydropterin-6-yl)methyl diphosphate + 4-aminobenzoate = 7,8-dihydropteroate + diphosphate</text>
        <dbReference type="Rhea" id="RHEA:19949"/>
        <dbReference type="ChEBI" id="CHEBI:17836"/>
        <dbReference type="ChEBI" id="CHEBI:17839"/>
        <dbReference type="ChEBI" id="CHEBI:33019"/>
        <dbReference type="ChEBI" id="CHEBI:72950"/>
        <dbReference type="EC" id="2.5.1.15"/>
    </reaction>
</comment>
<dbReference type="NCBIfam" id="TIGR01498">
    <property type="entry name" value="folK"/>
    <property type="match status" value="1"/>
</dbReference>
<evidence type="ECO:0000256" key="1">
    <source>
        <dbReference type="ARBA" id="ARBA00000012"/>
    </source>
</evidence>
<dbReference type="InterPro" id="IPR045031">
    <property type="entry name" value="DHP_synth-like"/>
</dbReference>
<dbReference type="AlphaFoldDB" id="A0A1Y2FMD7"/>
<evidence type="ECO:0000256" key="9">
    <source>
        <dbReference type="ARBA" id="ARBA00022741"/>
    </source>
</evidence>
<dbReference type="InterPro" id="IPR035907">
    <property type="entry name" value="Hppk_sf"/>
</dbReference>
<evidence type="ECO:0000256" key="12">
    <source>
        <dbReference type="ARBA" id="ARBA00022842"/>
    </source>
</evidence>
<evidence type="ECO:0000313" key="16">
    <source>
        <dbReference type="EMBL" id="ORY84757.1"/>
    </source>
</evidence>
<evidence type="ECO:0000256" key="6">
    <source>
        <dbReference type="ARBA" id="ARBA00009951"/>
    </source>
</evidence>
<keyword evidence="11" id="KW-0067">ATP-binding</keyword>
<organism evidence="16 17">
    <name type="scientific">Protomyces lactucae-debilis</name>
    <dbReference type="NCBI Taxonomy" id="2754530"/>
    <lineage>
        <taxon>Eukaryota</taxon>
        <taxon>Fungi</taxon>
        <taxon>Dikarya</taxon>
        <taxon>Ascomycota</taxon>
        <taxon>Taphrinomycotina</taxon>
        <taxon>Taphrinomycetes</taxon>
        <taxon>Taphrinales</taxon>
        <taxon>Protomycetaceae</taxon>
        <taxon>Protomyces</taxon>
    </lineage>
</organism>
<keyword evidence="10" id="KW-0418">Kinase</keyword>
<dbReference type="InterPro" id="IPR011005">
    <property type="entry name" value="Dihydropteroate_synth-like_sf"/>
</dbReference>
<dbReference type="PROSITE" id="PS50972">
    <property type="entry name" value="PTERIN_BINDING"/>
    <property type="match status" value="1"/>
</dbReference>
<evidence type="ECO:0000256" key="10">
    <source>
        <dbReference type="ARBA" id="ARBA00022777"/>
    </source>
</evidence>
<dbReference type="GO" id="GO:0046872">
    <property type="term" value="F:metal ion binding"/>
    <property type="evidence" value="ECO:0007669"/>
    <property type="project" value="UniProtKB-KW"/>
</dbReference>
<dbReference type="OrthoDB" id="615426at2759"/>
<evidence type="ECO:0000256" key="4">
    <source>
        <dbReference type="ARBA" id="ARBA00004763"/>
    </source>
</evidence>
<evidence type="ECO:0000256" key="5">
    <source>
        <dbReference type="ARBA" id="ARBA00005051"/>
    </source>
</evidence>
<dbReference type="RefSeq" id="XP_040726540.1">
    <property type="nucleotide sequence ID" value="XM_040871023.1"/>
</dbReference>
<reference evidence="16 17" key="1">
    <citation type="submission" date="2016-07" db="EMBL/GenBank/DDBJ databases">
        <title>Pervasive Adenine N6-methylation of Active Genes in Fungi.</title>
        <authorList>
            <consortium name="DOE Joint Genome Institute"/>
            <person name="Mondo S.J."/>
            <person name="Dannebaum R.O."/>
            <person name="Kuo R.C."/>
            <person name="Labutti K."/>
            <person name="Haridas S."/>
            <person name="Kuo A."/>
            <person name="Salamov A."/>
            <person name="Ahrendt S.R."/>
            <person name="Lipzen A."/>
            <person name="Sullivan W."/>
            <person name="Andreopoulos W.B."/>
            <person name="Clum A."/>
            <person name="Lindquist E."/>
            <person name="Daum C."/>
            <person name="Ramamoorthy G.K."/>
            <person name="Gryganskyi A."/>
            <person name="Culley D."/>
            <person name="Magnuson J.K."/>
            <person name="James T.Y."/>
            <person name="O'Malley M.A."/>
            <person name="Stajich J.E."/>
            <person name="Spatafora J.W."/>
            <person name="Visel A."/>
            <person name="Grigoriev I.V."/>
        </authorList>
    </citation>
    <scope>NUCLEOTIDE SEQUENCE [LARGE SCALE GENOMIC DNA]</scope>
    <source>
        <strain evidence="16 17">12-1054</strain>
    </source>
</reference>
<keyword evidence="12" id="KW-0460">Magnesium</keyword>
<dbReference type="GO" id="GO:0046656">
    <property type="term" value="P:folic acid biosynthetic process"/>
    <property type="evidence" value="ECO:0007669"/>
    <property type="project" value="UniProtKB-KW"/>
</dbReference>
<dbReference type="InterPro" id="IPR000550">
    <property type="entry name" value="Hppk"/>
</dbReference>
<sequence>MLRQTLKRPATSQATCSSIFTRFVRQQSTLPQLHTAFLALGSNLGDRQRYIQQALDQLDARGIQVINTSMLYESAPMYVTNQPAFLNGAACVLTSLSPHQLMKACQQIEKELGRVKTIEKGARTIDLDVLLYDKDIVKTQDLTIPHIGIAERDFVKVPLSDITNLSAHGYEQPETSLPLYQPWLKPKTNLMLIYNATPDSFSDGGQQSLDRVADFCQDLDGIDMIDVGGQSTRPGAVPVSPQEEISRVVPVIGALRQAGVTMPISIDTFDASVARAAYEAGATIINDVSAGVADPGMLPTAAQLGCPIILMHMRGTPETMQQLCEYPDGVAETVMRELMQRYQAAIAAGIRSWNLVLDPGLSFSKTLEQNIELMQTPLGGKIPWLVGASRKGFIGKITGVAEPDKRQIGTAVAVAQSIRQGARIVRVHDKSMREAVRMADMLYNR</sequence>
<evidence type="ECO:0000256" key="14">
    <source>
        <dbReference type="ARBA" id="ARBA00023268"/>
    </source>
</evidence>
<comment type="pathway">
    <text evidence="4">Cofactor biosynthesis; tetrahydrofolate biosynthesis; 7,8-dihydrofolate from 2-amino-4-hydroxy-6-hydroxymethyl-7,8-dihydropteridine diphosphate and 4-aminobenzoate: step 1/2.</text>
</comment>
<dbReference type="GO" id="GO:0046654">
    <property type="term" value="P:tetrahydrofolate biosynthetic process"/>
    <property type="evidence" value="ECO:0007669"/>
    <property type="project" value="UniProtKB-UniPathway"/>
</dbReference>
<evidence type="ECO:0000256" key="2">
    <source>
        <dbReference type="ARBA" id="ARBA00000198"/>
    </source>
</evidence>
<comment type="cofactor">
    <cofactor evidence="3">
        <name>Mg(2+)</name>
        <dbReference type="ChEBI" id="CHEBI:18420"/>
    </cofactor>
</comment>
<dbReference type="InterPro" id="IPR000489">
    <property type="entry name" value="Pterin-binding_dom"/>
</dbReference>